<dbReference type="Gene3D" id="3.90.1530.10">
    <property type="entry name" value="Conserved hypothetical protein from pyrococcus furiosus pfu- 392566-001, ParB domain"/>
    <property type="match status" value="1"/>
</dbReference>
<dbReference type="GO" id="GO:0005694">
    <property type="term" value="C:chromosome"/>
    <property type="evidence" value="ECO:0007669"/>
    <property type="project" value="TreeGrafter"/>
</dbReference>
<dbReference type="AlphaFoldDB" id="A0A4U8Z8N0"/>
<dbReference type="RefSeq" id="WP_134493320.1">
    <property type="nucleotide sequence ID" value="NZ_CP139087.1"/>
</dbReference>
<accession>A0A4U8Z8N0</accession>
<dbReference type="Proteomes" id="UP000294360">
    <property type="component" value="Plasmid 3"/>
</dbReference>
<dbReference type="InterPro" id="IPR003115">
    <property type="entry name" value="ParB_N"/>
</dbReference>
<dbReference type="InterPro" id="IPR050336">
    <property type="entry name" value="Chromosome_partition/occlusion"/>
</dbReference>
<feature type="region of interest" description="Disordered" evidence="1">
    <location>
        <begin position="538"/>
        <end position="645"/>
    </location>
</feature>
<feature type="compositionally biased region" description="Polar residues" evidence="1">
    <location>
        <begin position="326"/>
        <end position="339"/>
    </location>
</feature>
<evidence type="ECO:0000256" key="1">
    <source>
        <dbReference type="SAM" id="MobiDB-lite"/>
    </source>
</evidence>
<dbReference type="SUPFAM" id="SSF109709">
    <property type="entry name" value="KorB DNA-binding domain-like"/>
    <property type="match status" value="1"/>
</dbReference>
<evidence type="ECO:0000313" key="4">
    <source>
        <dbReference type="Proteomes" id="UP000294360"/>
    </source>
</evidence>
<dbReference type="InterPro" id="IPR036086">
    <property type="entry name" value="ParB/Sulfiredoxin_sf"/>
</dbReference>
<dbReference type="Pfam" id="PF02195">
    <property type="entry name" value="ParB_N"/>
    <property type="match status" value="1"/>
</dbReference>
<dbReference type="SUPFAM" id="SSF110849">
    <property type="entry name" value="ParB/Sulfiredoxin"/>
    <property type="match status" value="1"/>
</dbReference>
<name>A0A4U8Z8N0_METTU</name>
<proteinExistence type="predicted"/>
<evidence type="ECO:0000259" key="2">
    <source>
        <dbReference type="SMART" id="SM00470"/>
    </source>
</evidence>
<dbReference type="PANTHER" id="PTHR33375:SF7">
    <property type="entry name" value="CHROMOSOME 2-PARTITIONING PROTEIN PARB-RELATED"/>
    <property type="match status" value="1"/>
</dbReference>
<reference evidence="3 4" key="1">
    <citation type="submission" date="2019-03" db="EMBL/GenBank/DDBJ databases">
        <authorList>
            <person name="Kox A.R. M."/>
        </authorList>
    </citation>
    <scope>NUCLEOTIDE SEQUENCE [LARGE SCALE GENOMIC DNA]</scope>
    <source>
        <strain evidence="3">MTUNDRAET4 annotated genome</strain>
        <plasmid evidence="4">3</plasmid>
    </source>
</reference>
<keyword evidence="3" id="KW-0614">Plasmid</keyword>
<dbReference type="OrthoDB" id="8116493at2"/>
<organism evidence="3 4">
    <name type="scientific">Methylocella tundrae</name>
    <dbReference type="NCBI Taxonomy" id="227605"/>
    <lineage>
        <taxon>Bacteria</taxon>
        <taxon>Pseudomonadati</taxon>
        <taxon>Pseudomonadota</taxon>
        <taxon>Alphaproteobacteria</taxon>
        <taxon>Hyphomicrobiales</taxon>
        <taxon>Beijerinckiaceae</taxon>
        <taxon>Methylocella</taxon>
    </lineage>
</organism>
<feature type="compositionally biased region" description="Basic and acidic residues" evidence="1">
    <location>
        <begin position="1"/>
        <end position="12"/>
    </location>
</feature>
<feature type="domain" description="ParB-like N-terminal" evidence="2">
    <location>
        <begin position="4"/>
        <end position="105"/>
    </location>
</feature>
<dbReference type="Gene3D" id="1.10.10.2830">
    <property type="match status" value="1"/>
</dbReference>
<dbReference type="PANTHER" id="PTHR33375">
    <property type="entry name" value="CHROMOSOME-PARTITIONING PROTEIN PARB-RELATED"/>
    <property type="match status" value="1"/>
</dbReference>
<gene>
    <name evidence="3" type="ORF">MTUNDRAET4_0077</name>
</gene>
<dbReference type="SMART" id="SM00470">
    <property type="entry name" value="ParB"/>
    <property type="match status" value="1"/>
</dbReference>
<feature type="compositionally biased region" description="Basic and acidic residues" evidence="1">
    <location>
        <begin position="581"/>
        <end position="605"/>
    </location>
</feature>
<geneLocation type="plasmid" evidence="3 4">
    <name>3</name>
</geneLocation>
<sequence length="645" mass="70667">MELRKVDPRTLKFDPNNPRKTAPGALADDALVANIKAVGLLQPPVVREVNGDLEIKYGERRVRAVLRLNLEEIPVIVLDKNDNVDAFTEKEVGAGDDLRALSENVVRAPMNTVDLWRNVEKMTSQHWTQEAIASALGLTVRGIKQFRLFTRIHHSILDQFSAGDMPKLELLGTIASAPTDEQGSVWKRFKPNKGHSANWALIAQQLVKTRILASVAKFGPDEEEAFGIVWQEDLFTQGDQDPRYTTQIEAFCAAQHAWLETHLPKNGVLLSLDEFGHPKLPPKAVVIHTAPKKKDEKYGFSVNQRDGTVEKTAFRLAPPKPENQHPADSQESGESSPVTKKTRADITQKGTEIIGDLRTAALEKALLENPFDDVTLIGLLVLAFSATNISIRTGNYSSDDRNKILQSITEGGRLTQDLDILRRGARGMLASFLSSRPGMNDSGLVARLAGDVIGADQHLPNMATEEFLSCLSKAAVESAAASVSVLPQPRAKDTRAALIAQIGESAFIHPAAHFPLTEAEREKFENSLRTCRYYYGDTEETDNQVSEDDYDESGSPDVDGDDDADAVDHIADDSASDDLNDNEHGRGGNDHDTSLVASNDDHEAFAEDGDEPNENAHLYAARERLHKSQCPSEAASAARDQISPA</sequence>
<dbReference type="EMBL" id="LR536452">
    <property type="protein sequence ID" value="VFU17520.1"/>
    <property type="molecule type" value="Genomic_DNA"/>
</dbReference>
<dbReference type="GO" id="GO:0007059">
    <property type="term" value="P:chromosome segregation"/>
    <property type="evidence" value="ECO:0007669"/>
    <property type="project" value="TreeGrafter"/>
</dbReference>
<dbReference type="KEGG" id="mtun:MTUNDRAET4_0077.2"/>
<feature type="region of interest" description="Disordered" evidence="1">
    <location>
        <begin position="316"/>
        <end position="347"/>
    </location>
</feature>
<feature type="region of interest" description="Disordered" evidence="1">
    <location>
        <begin position="1"/>
        <end position="24"/>
    </location>
</feature>
<evidence type="ECO:0000313" key="3">
    <source>
        <dbReference type="EMBL" id="VFU17520.1"/>
    </source>
</evidence>
<feature type="compositionally biased region" description="Acidic residues" evidence="1">
    <location>
        <begin position="538"/>
        <end position="565"/>
    </location>
</feature>
<protein>
    <recommendedName>
        <fullName evidence="2">ParB-like N-terminal domain-containing protein</fullName>
    </recommendedName>
</protein>